<dbReference type="PANTHER" id="PTHR12682">
    <property type="entry name" value="ARCHEASE"/>
    <property type="match status" value="1"/>
</dbReference>
<comment type="caution">
    <text evidence="6">The sequence shown here is derived from an EMBL/GenBank/DDBJ whole genome shotgun (WGS) entry which is preliminary data.</text>
</comment>
<evidence type="ECO:0000256" key="1">
    <source>
        <dbReference type="ARBA" id="ARBA00007963"/>
    </source>
</evidence>
<organism evidence="6 7">
    <name type="scientific">Cherax quadricarinatus</name>
    <name type="common">Australian red claw crayfish</name>
    <dbReference type="NCBI Taxonomy" id="27406"/>
    <lineage>
        <taxon>Eukaryota</taxon>
        <taxon>Metazoa</taxon>
        <taxon>Ecdysozoa</taxon>
        <taxon>Arthropoda</taxon>
        <taxon>Crustacea</taxon>
        <taxon>Multicrustacea</taxon>
        <taxon>Malacostraca</taxon>
        <taxon>Eumalacostraca</taxon>
        <taxon>Eucarida</taxon>
        <taxon>Decapoda</taxon>
        <taxon>Pleocyemata</taxon>
        <taxon>Astacidea</taxon>
        <taxon>Parastacoidea</taxon>
        <taxon>Parastacidae</taxon>
        <taxon>Cherax</taxon>
    </lineage>
</organism>
<dbReference type="InterPro" id="IPR002804">
    <property type="entry name" value="Archease"/>
</dbReference>
<reference evidence="6 7" key="1">
    <citation type="journal article" date="2024" name="BMC Genomics">
        <title>Genome assembly of redclaw crayfish (Cherax quadricarinatus) provides insights into its immune adaptation and hypoxia tolerance.</title>
        <authorList>
            <person name="Liu Z."/>
            <person name="Zheng J."/>
            <person name="Li H."/>
            <person name="Fang K."/>
            <person name="Wang S."/>
            <person name="He J."/>
            <person name="Zhou D."/>
            <person name="Weng S."/>
            <person name="Chi M."/>
            <person name="Gu Z."/>
            <person name="He J."/>
            <person name="Li F."/>
            <person name="Wang M."/>
        </authorList>
    </citation>
    <scope>NUCLEOTIDE SEQUENCE [LARGE SCALE GENOMIC DNA]</scope>
    <source>
        <strain evidence="6">ZL_2023a</strain>
    </source>
</reference>
<proteinExistence type="inferred from homology"/>
<evidence type="ECO:0000256" key="4">
    <source>
        <dbReference type="ARBA" id="ARBA00022837"/>
    </source>
</evidence>
<keyword evidence="2" id="KW-0819">tRNA processing</keyword>
<dbReference type="EMBL" id="JARKIK010000185">
    <property type="protein sequence ID" value="KAK8720807.1"/>
    <property type="molecule type" value="Genomic_DNA"/>
</dbReference>
<dbReference type="AlphaFoldDB" id="A0AAW0VUL5"/>
<protein>
    <recommendedName>
        <fullName evidence="5">Archease domain-containing protein</fullName>
    </recommendedName>
</protein>
<dbReference type="GO" id="GO:0006388">
    <property type="term" value="P:tRNA splicing, via endonucleolytic cleavage and ligation"/>
    <property type="evidence" value="ECO:0007669"/>
    <property type="project" value="TreeGrafter"/>
</dbReference>
<dbReference type="InterPro" id="IPR036820">
    <property type="entry name" value="Archease_dom_sf"/>
</dbReference>
<dbReference type="SUPFAM" id="SSF69819">
    <property type="entry name" value="MTH1598-like"/>
    <property type="match status" value="1"/>
</dbReference>
<dbReference type="PANTHER" id="PTHR12682:SF11">
    <property type="entry name" value="PROTEIN ARCHEASE"/>
    <property type="match status" value="1"/>
</dbReference>
<dbReference type="Proteomes" id="UP001445076">
    <property type="component" value="Unassembled WGS sequence"/>
</dbReference>
<comment type="similarity">
    <text evidence="1">Belongs to the archease family.</text>
</comment>
<dbReference type="Pfam" id="PF01951">
    <property type="entry name" value="Archease"/>
    <property type="match status" value="1"/>
</dbReference>
<evidence type="ECO:0000256" key="3">
    <source>
        <dbReference type="ARBA" id="ARBA00022723"/>
    </source>
</evidence>
<evidence type="ECO:0000313" key="6">
    <source>
        <dbReference type="EMBL" id="KAK8720807.1"/>
    </source>
</evidence>
<evidence type="ECO:0000256" key="2">
    <source>
        <dbReference type="ARBA" id="ARBA00022694"/>
    </source>
</evidence>
<evidence type="ECO:0000313" key="7">
    <source>
        <dbReference type="Proteomes" id="UP001445076"/>
    </source>
</evidence>
<accession>A0AAW0VUL5</accession>
<keyword evidence="4" id="KW-0106">Calcium</keyword>
<keyword evidence="7" id="KW-1185">Reference proteome</keyword>
<keyword evidence="3" id="KW-0479">Metal-binding</keyword>
<sequence>MEEAVELTPEELELPPCKYEYLDHPADVQIHAWGDSLREAFEQAAVALYGYMTEIDKVDITGRQEIEADGHDIESLLYNFLDECLYVFSAEEFFVARKVVVTEFDKEAFSIKATLYGEEFSLEKHPQGTEVKAITYASMQVYDSGQQHELFVIIDI</sequence>
<dbReference type="FunFam" id="3.55.10.10:FF:000001">
    <property type="entry name" value="protein archease isoform X1"/>
    <property type="match status" value="1"/>
</dbReference>
<gene>
    <name evidence="6" type="ORF">OTU49_013080</name>
</gene>
<dbReference type="GO" id="GO:0046872">
    <property type="term" value="F:metal ion binding"/>
    <property type="evidence" value="ECO:0007669"/>
    <property type="project" value="UniProtKB-KW"/>
</dbReference>
<dbReference type="Gene3D" id="3.55.10.10">
    <property type="entry name" value="Archease domain"/>
    <property type="match status" value="1"/>
</dbReference>
<dbReference type="GO" id="GO:0072669">
    <property type="term" value="C:tRNA-splicing ligase complex"/>
    <property type="evidence" value="ECO:0007669"/>
    <property type="project" value="TreeGrafter"/>
</dbReference>
<name>A0AAW0VUL5_CHEQU</name>
<dbReference type="InterPro" id="IPR023572">
    <property type="entry name" value="Archease_dom"/>
</dbReference>
<evidence type="ECO:0000259" key="5">
    <source>
        <dbReference type="Pfam" id="PF01951"/>
    </source>
</evidence>
<feature type="domain" description="Archease" evidence="5">
    <location>
        <begin position="19"/>
        <end position="156"/>
    </location>
</feature>